<evidence type="ECO:0008006" key="3">
    <source>
        <dbReference type="Google" id="ProtNLM"/>
    </source>
</evidence>
<protein>
    <recommendedName>
        <fullName evidence="3">3-deoxy-manno-octulosonate cytidylyltransferase</fullName>
    </recommendedName>
</protein>
<evidence type="ECO:0000313" key="1">
    <source>
        <dbReference type="EMBL" id="OXS99171.1"/>
    </source>
</evidence>
<dbReference type="Proteomes" id="UP000215405">
    <property type="component" value="Unassembled WGS sequence"/>
</dbReference>
<dbReference type="AlphaFoldDB" id="A0A231UTI1"/>
<keyword evidence="2" id="KW-1185">Reference proteome</keyword>
<accession>A0A231UTI1</accession>
<dbReference type="EMBL" id="NBYO01000003">
    <property type="protein sequence ID" value="OXS99171.1"/>
    <property type="molecule type" value="Genomic_DNA"/>
</dbReference>
<sequence>MTYPLLARERRLLDLLASYDRIVLVANSEKTDLDALLSTYSADQTLFVFFGKVQKILTEPFARPAMLIHRLGRQGAINHGRRSVETALALFDKTALKGQVGLQAGKDHRSTNSAANDGDFSAELPFLMNCDPVLNGWYTQGVAPTTGFAAALWLSRHLPEKSIILAGFTGQRSLNLKMLSVHDWTIEQTVLRLEYRMGTISRFEDSGQMAERASIENIAERYPELPPATVAAVYADVLRGQFQATDKVVAHLSRDRWYQRIYNKLASRLGLRRRR</sequence>
<name>A0A231UTI1_9HYPH</name>
<comment type="caution">
    <text evidence="1">The sequence shown here is derived from an EMBL/GenBank/DDBJ whole genome shotgun (WGS) entry which is preliminary data.</text>
</comment>
<proteinExistence type="predicted"/>
<evidence type="ECO:0000313" key="2">
    <source>
        <dbReference type="Proteomes" id="UP000215405"/>
    </source>
</evidence>
<organism evidence="1 2">
    <name type="scientific">Notoacmeibacter marinus</name>
    <dbReference type="NCBI Taxonomy" id="1876515"/>
    <lineage>
        <taxon>Bacteria</taxon>
        <taxon>Pseudomonadati</taxon>
        <taxon>Pseudomonadota</taxon>
        <taxon>Alphaproteobacteria</taxon>
        <taxon>Hyphomicrobiales</taxon>
        <taxon>Notoacmeibacteraceae</taxon>
        <taxon>Notoacmeibacter</taxon>
    </lineage>
</organism>
<reference evidence="2" key="1">
    <citation type="journal article" date="2017" name="Int. J. Syst. Evol. Microbiol.">
        <title>Notoacmeibacter marinus gen. nov., sp. nov., isolated from the gut of a limpet and proposal of Notoacmeibacteraceae fam. nov. in the order Rhizobiales of the class Alphaproteobacteria.</title>
        <authorList>
            <person name="Huang Z."/>
            <person name="Guo F."/>
            <person name="Lai Q."/>
        </authorList>
    </citation>
    <scope>NUCLEOTIDE SEQUENCE [LARGE SCALE GENOMIC DNA]</scope>
    <source>
        <strain evidence="2">XMTR2A4</strain>
    </source>
</reference>
<gene>
    <name evidence="1" type="ORF">B7H23_13310</name>
</gene>
<dbReference type="RefSeq" id="WP_094077957.1">
    <property type="nucleotide sequence ID" value="NZ_NBYO01000003.1"/>
</dbReference>